<evidence type="ECO:0000313" key="3">
    <source>
        <dbReference type="EMBL" id="EFI96610.1"/>
    </source>
</evidence>
<name>D8Q6B5_SCHCM</name>
<dbReference type="Proteomes" id="UP000007431">
    <property type="component" value="Unassembled WGS sequence"/>
</dbReference>
<dbReference type="PANTHER" id="PTHR10334">
    <property type="entry name" value="CYSTEINE-RICH SECRETORY PROTEIN-RELATED"/>
    <property type="match status" value="1"/>
</dbReference>
<evidence type="ECO:0000259" key="2">
    <source>
        <dbReference type="SMART" id="SM00198"/>
    </source>
</evidence>
<dbReference type="GO" id="GO:0005576">
    <property type="term" value="C:extracellular region"/>
    <property type="evidence" value="ECO:0007669"/>
    <property type="project" value="InterPro"/>
</dbReference>
<keyword evidence="1" id="KW-0732">Signal</keyword>
<proteinExistence type="predicted"/>
<feature type="domain" description="SCP" evidence="2">
    <location>
        <begin position="29"/>
        <end position="166"/>
    </location>
</feature>
<accession>D8Q6B5</accession>
<evidence type="ECO:0000313" key="4">
    <source>
        <dbReference type="Proteomes" id="UP000007431"/>
    </source>
</evidence>
<reference evidence="3 4" key="1">
    <citation type="journal article" date="2010" name="Nat. Biotechnol.">
        <title>Genome sequence of the model mushroom Schizophyllum commune.</title>
        <authorList>
            <person name="Ohm R.A."/>
            <person name="de Jong J.F."/>
            <person name="Lugones L.G."/>
            <person name="Aerts A."/>
            <person name="Kothe E."/>
            <person name="Stajich J.E."/>
            <person name="de Vries R.P."/>
            <person name="Record E."/>
            <person name="Levasseur A."/>
            <person name="Baker S.E."/>
            <person name="Bartholomew K.A."/>
            <person name="Coutinho P.M."/>
            <person name="Erdmann S."/>
            <person name="Fowler T.J."/>
            <person name="Gathman A.C."/>
            <person name="Lombard V."/>
            <person name="Henrissat B."/>
            <person name="Knabe N."/>
            <person name="Kuees U."/>
            <person name="Lilly W.W."/>
            <person name="Lindquist E."/>
            <person name="Lucas S."/>
            <person name="Magnuson J.K."/>
            <person name="Piumi F."/>
            <person name="Raudaskoski M."/>
            <person name="Salamov A."/>
            <person name="Schmutz J."/>
            <person name="Schwarze F.W.M.R."/>
            <person name="vanKuyk P.A."/>
            <person name="Horton J.S."/>
            <person name="Grigoriev I.V."/>
            <person name="Woesten H.A.B."/>
        </authorList>
    </citation>
    <scope>NUCLEOTIDE SEQUENCE [LARGE SCALE GENOMIC DNA]</scope>
    <source>
        <strain evidence="4">H4-8 / FGSC 9210</strain>
    </source>
</reference>
<dbReference type="GeneID" id="9592627"/>
<feature type="non-terminal residue" evidence="3">
    <location>
        <position position="177"/>
    </location>
</feature>
<dbReference type="SUPFAM" id="SSF55797">
    <property type="entry name" value="PR-1-like"/>
    <property type="match status" value="1"/>
</dbReference>
<dbReference type="HOGENOM" id="CLU_035730_6_3_1"/>
<dbReference type="InterPro" id="IPR014044">
    <property type="entry name" value="CAP_dom"/>
</dbReference>
<sequence length="177" mass="18946">MQFTLTAATLLTAAAAANAFAVTPRAAQAEIDDWLKAHNDERAAHGAAALTWNQALADKAADWANGCVFEHSNAGQNLAATFSSDANVASNVADAVKSWNNERSDYDPNTFSGAGHWTQVVWKGTKTVGCAAHKCPKGTLGTKPTDPWEGNWYYVCNYDPAGNIVPADQYYPQNVQP</sequence>
<dbReference type="SMART" id="SM00198">
    <property type="entry name" value="SCP"/>
    <property type="match status" value="1"/>
</dbReference>
<dbReference type="PROSITE" id="PS01009">
    <property type="entry name" value="CRISP_1"/>
    <property type="match status" value="1"/>
</dbReference>
<dbReference type="InterPro" id="IPR035940">
    <property type="entry name" value="CAP_sf"/>
</dbReference>
<dbReference type="Gene3D" id="3.40.33.10">
    <property type="entry name" value="CAP"/>
    <property type="match status" value="1"/>
</dbReference>
<dbReference type="AlphaFoldDB" id="D8Q6B5"/>
<gene>
    <name evidence="3" type="ORF">SCHCODRAFT_110107</name>
</gene>
<dbReference type="OMA" id="YKYCGSY"/>
<organism evidence="4">
    <name type="scientific">Schizophyllum commune (strain H4-8 / FGSC 9210)</name>
    <name type="common">Split gill fungus</name>
    <dbReference type="NCBI Taxonomy" id="578458"/>
    <lineage>
        <taxon>Eukaryota</taxon>
        <taxon>Fungi</taxon>
        <taxon>Dikarya</taxon>
        <taxon>Basidiomycota</taxon>
        <taxon>Agaricomycotina</taxon>
        <taxon>Agaricomycetes</taxon>
        <taxon>Agaricomycetidae</taxon>
        <taxon>Agaricales</taxon>
        <taxon>Schizophyllaceae</taxon>
        <taxon>Schizophyllum</taxon>
    </lineage>
</organism>
<feature type="signal peptide" evidence="1">
    <location>
        <begin position="1"/>
        <end position="19"/>
    </location>
</feature>
<dbReference type="InterPro" id="IPR018244">
    <property type="entry name" value="Allrgn_V5/Tpx1_CS"/>
</dbReference>
<dbReference type="RefSeq" id="XP_003031513.1">
    <property type="nucleotide sequence ID" value="XM_003031467.1"/>
</dbReference>
<dbReference type="Pfam" id="PF00188">
    <property type="entry name" value="CAP"/>
    <property type="match status" value="1"/>
</dbReference>
<dbReference type="OrthoDB" id="337038at2759"/>
<dbReference type="PROSITE" id="PS01010">
    <property type="entry name" value="CRISP_2"/>
    <property type="match status" value="1"/>
</dbReference>
<dbReference type="eggNOG" id="KOG3017">
    <property type="taxonomic scope" value="Eukaryota"/>
</dbReference>
<evidence type="ECO:0000256" key="1">
    <source>
        <dbReference type="SAM" id="SignalP"/>
    </source>
</evidence>
<protein>
    <submittedName>
        <fullName evidence="3">Defense-related protein SCP domain-containing protein</fullName>
    </submittedName>
</protein>
<keyword evidence="4" id="KW-1185">Reference proteome</keyword>
<dbReference type="InParanoid" id="D8Q6B5"/>
<dbReference type="VEuPathDB" id="FungiDB:SCHCODRAFT_02627898"/>
<dbReference type="KEGG" id="scm:SCHCO_02627898"/>
<feature type="chain" id="PRO_5003120640" evidence="1">
    <location>
        <begin position="20"/>
        <end position="177"/>
    </location>
</feature>
<dbReference type="InterPro" id="IPR001283">
    <property type="entry name" value="CRISP-related"/>
</dbReference>
<dbReference type="EMBL" id="GL377307">
    <property type="protein sequence ID" value="EFI96610.1"/>
    <property type="molecule type" value="Genomic_DNA"/>
</dbReference>
<dbReference type="PRINTS" id="PR00837">
    <property type="entry name" value="V5TPXLIKE"/>
</dbReference>